<gene>
    <name evidence="2" type="ORF">DFP72DRAFT_1177123</name>
</gene>
<reference evidence="2 3" key="1">
    <citation type="submission" date="2020-07" db="EMBL/GenBank/DDBJ databases">
        <title>Comparative genomics of pyrophilous fungi reveals a link between fire events and developmental genes.</title>
        <authorList>
            <consortium name="DOE Joint Genome Institute"/>
            <person name="Steindorff A.S."/>
            <person name="Carver A."/>
            <person name="Calhoun S."/>
            <person name="Stillman K."/>
            <person name="Liu H."/>
            <person name="Lipzen A."/>
            <person name="Pangilinan J."/>
            <person name="Labutti K."/>
            <person name="Bruns T.D."/>
            <person name="Grigoriev I.V."/>
        </authorList>
    </citation>
    <scope>NUCLEOTIDE SEQUENCE [LARGE SCALE GENOMIC DNA]</scope>
    <source>
        <strain evidence="2 3">CBS 144469</strain>
    </source>
</reference>
<proteinExistence type="predicted"/>
<accession>A0A8H6LWZ6</accession>
<dbReference type="Proteomes" id="UP000521943">
    <property type="component" value="Unassembled WGS sequence"/>
</dbReference>
<evidence type="ECO:0000256" key="1">
    <source>
        <dbReference type="SAM" id="Coils"/>
    </source>
</evidence>
<protein>
    <submittedName>
        <fullName evidence="2">Uncharacterized protein</fullName>
    </submittedName>
</protein>
<dbReference type="Gene3D" id="1.10.287.1490">
    <property type="match status" value="1"/>
</dbReference>
<sequence>MPPPNQDNGFDESRAGGAYEVINLLGCQMKTLKARIRELEADLEKAKNDTITMIKPEPDNERELAERATEAETIAARLRDELDASHQREEKLSLKVEKLQDKLDSKSKAKKDLDSITVLKDGAEARVAELEAALAEVTIERDSLKEKAVDLTEEASQLKANAARGREELQLAAKNLKESKELNKPWLLSQYFEYSKNLPRYRNRLNYDSLRPICPADMNLTTYLQANGFSDIIPHVLHLPDQGVIRWEDMSCQIGFAFGPSLRFEGTVQGWAPHSPFAKVYGRAVELFFTSGKDVYYAGRFTFEDVRQRNPRGCYRMEKAIADTLGELTLATGLEGLSSDIRCNLAAAFRYLYILGNLSAECAILRCVGFNKRLHDTCAERYHHIKDIKPEAGPWVVRSQAPWVEKKRKRD</sequence>
<evidence type="ECO:0000313" key="2">
    <source>
        <dbReference type="EMBL" id="KAF6744261.1"/>
    </source>
</evidence>
<keyword evidence="1" id="KW-0175">Coiled coil</keyword>
<evidence type="ECO:0000313" key="3">
    <source>
        <dbReference type="Proteomes" id="UP000521943"/>
    </source>
</evidence>
<dbReference type="AlphaFoldDB" id="A0A8H6LWZ6"/>
<keyword evidence="3" id="KW-1185">Reference proteome</keyword>
<dbReference type="OrthoDB" id="3060478at2759"/>
<organism evidence="2 3">
    <name type="scientific">Ephemerocybe angulata</name>
    <dbReference type="NCBI Taxonomy" id="980116"/>
    <lineage>
        <taxon>Eukaryota</taxon>
        <taxon>Fungi</taxon>
        <taxon>Dikarya</taxon>
        <taxon>Basidiomycota</taxon>
        <taxon>Agaricomycotina</taxon>
        <taxon>Agaricomycetes</taxon>
        <taxon>Agaricomycetidae</taxon>
        <taxon>Agaricales</taxon>
        <taxon>Agaricineae</taxon>
        <taxon>Psathyrellaceae</taxon>
        <taxon>Ephemerocybe</taxon>
    </lineage>
</organism>
<dbReference type="EMBL" id="JACGCI010000124">
    <property type="protein sequence ID" value="KAF6744261.1"/>
    <property type="molecule type" value="Genomic_DNA"/>
</dbReference>
<comment type="caution">
    <text evidence="2">The sequence shown here is derived from an EMBL/GenBank/DDBJ whole genome shotgun (WGS) entry which is preliminary data.</text>
</comment>
<feature type="coiled-coil region" evidence="1">
    <location>
        <begin position="22"/>
        <end position="179"/>
    </location>
</feature>
<name>A0A8H6LWZ6_9AGAR</name>